<dbReference type="OrthoDB" id="423529at2"/>
<accession>A0A5A9GEY9</accession>
<protein>
    <submittedName>
        <fullName evidence="2">DUF3616 domain-containing protein</fullName>
    </submittedName>
</protein>
<feature type="domain" description="DUF3616" evidence="1">
    <location>
        <begin position="200"/>
        <end position="298"/>
    </location>
</feature>
<name>A0A5A9GEY9_AZOLI</name>
<keyword evidence="3" id="KW-1185">Reference proteome</keyword>
<evidence type="ECO:0000259" key="1">
    <source>
        <dbReference type="Pfam" id="PF12275"/>
    </source>
</evidence>
<evidence type="ECO:0000313" key="2">
    <source>
        <dbReference type="EMBL" id="KAA0592242.1"/>
    </source>
</evidence>
<organism evidence="2 3">
    <name type="scientific">Azospirillum lipoferum</name>
    <dbReference type="NCBI Taxonomy" id="193"/>
    <lineage>
        <taxon>Bacteria</taxon>
        <taxon>Pseudomonadati</taxon>
        <taxon>Pseudomonadota</taxon>
        <taxon>Alphaproteobacteria</taxon>
        <taxon>Rhodospirillales</taxon>
        <taxon>Azospirillaceae</taxon>
        <taxon>Azospirillum</taxon>
    </lineage>
</organism>
<dbReference type="AlphaFoldDB" id="A0A5A9GEY9"/>
<reference evidence="2 3" key="1">
    <citation type="submission" date="2019-08" db="EMBL/GenBank/DDBJ databases">
        <authorList>
            <person name="Grouzdev D."/>
            <person name="Tikhonova E."/>
            <person name="Kravchenko I."/>
        </authorList>
    </citation>
    <scope>NUCLEOTIDE SEQUENCE [LARGE SCALE GENOMIC DNA]</scope>
    <source>
        <strain evidence="2 3">59b</strain>
    </source>
</reference>
<proteinExistence type="predicted"/>
<sequence length="394" mass="42606">MAGPLAGLVNHFQRREASMIRNGIGALIILALCHVPAFADSGPIAVKPIAGPPADTEDGFTFNKKTKKTRRSLSGIACPEGQGSKKLCLVVFDEEAEARYLKIGRGKYSADNERVVLGPEDTEIDAEAAATDGKYYYVTGSHSLGRKTCEVRPNTRQVIRFKMDPGTGRAVRDSAGQLVEYASVANLWGIMETEPSLNSDAEYKFCLQAGEKRGIDIEGLAIRNNRLYFGFRGPTKDTEAKIMAVNAEPLFGNGDVNAKFFSVSLGENRRGIRDMQAVSDGILILAGPDDQTDDPATLGASPGSKEILSANGTKKQIDRWIVALWDGNETHNGIIHARPLAELDLSTVEKRSCDTETKPEAMTVLSDEAGKPYKILILSDGMCDGGPLLFEVPK</sequence>
<feature type="domain" description="DUF3616" evidence="1">
    <location>
        <begin position="118"/>
        <end position="153"/>
    </location>
</feature>
<dbReference type="InterPro" id="IPR022060">
    <property type="entry name" value="DUF3616"/>
</dbReference>
<dbReference type="EMBL" id="VTTN01000017">
    <property type="protein sequence ID" value="KAA0592242.1"/>
    <property type="molecule type" value="Genomic_DNA"/>
</dbReference>
<evidence type="ECO:0000313" key="3">
    <source>
        <dbReference type="Proteomes" id="UP000324927"/>
    </source>
</evidence>
<comment type="caution">
    <text evidence="2">The sequence shown here is derived from an EMBL/GenBank/DDBJ whole genome shotgun (WGS) entry which is preliminary data.</text>
</comment>
<dbReference type="Proteomes" id="UP000324927">
    <property type="component" value="Unassembled WGS sequence"/>
</dbReference>
<gene>
    <name evidence="2" type="ORF">FZ942_28910</name>
</gene>
<dbReference type="Pfam" id="PF12275">
    <property type="entry name" value="DUF3616"/>
    <property type="match status" value="2"/>
</dbReference>